<dbReference type="OrthoDB" id="45365at2759"/>
<dbReference type="Proteomes" id="UP000694251">
    <property type="component" value="Chromosome 9"/>
</dbReference>
<feature type="region of interest" description="Disordered" evidence="1">
    <location>
        <begin position="1"/>
        <end position="66"/>
    </location>
</feature>
<evidence type="ECO:0000313" key="4">
    <source>
        <dbReference type="Proteomes" id="UP000694251"/>
    </source>
</evidence>
<dbReference type="InterPro" id="IPR050354">
    <property type="entry name" value="F-box/kelch-repeat_ARATH"/>
</dbReference>
<sequence length="416" mass="47861">MATISETSDDGSNGGDPNMKPEESHKNPQEEEEENQNENPKDVDQEDYQEEEKVENHPPIPREIPSELIEKTIAPIRRCHYPSLSLLSNAFRQVISSEDLFQTRSRIGLTEPVLYTLITFKNPTFEEPRWFILHRSNVSLQLTRLTSLPPMFRGCTTVTIGHKMYVMGGCRSSSNRPVKTVFVIDCRFHTWRYLPNMERARCYAASGVIDGQIYVVGGCTKRHDDWIEVFDVTTATWETAPGLVSSLARSRAKFDVHVVLDNMIYILDGEHCLGYNPRLRRWETWGFERLQWYFWHASCVVDDLLYAVVPNSVLGSPIVVYDPRKMAWRPVYGVDYLPNLVYSESRLANFGGKLVILGSYQSRDSFDRYGEVNVWCVEVALEKREDGNIWGKVQSLSLVNKFRKSPFLELSRTVTV</sequence>
<feature type="domain" description="FKB95-like N-terminal Kelch" evidence="2">
    <location>
        <begin position="130"/>
        <end position="399"/>
    </location>
</feature>
<dbReference type="EMBL" id="JAEFBJ010000009">
    <property type="protein sequence ID" value="KAG7572993.1"/>
    <property type="molecule type" value="Genomic_DNA"/>
</dbReference>
<dbReference type="InterPro" id="IPR006652">
    <property type="entry name" value="Kelch_1"/>
</dbReference>
<proteinExistence type="predicted"/>
<comment type="caution">
    <text evidence="3">The sequence shown here is derived from an EMBL/GenBank/DDBJ whole genome shotgun (WGS) entry which is preliminary data.</text>
</comment>
<dbReference type="AlphaFoldDB" id="A0A8T2AGU9"/>
<feature type="compositionally biased region" description="Acidic residues" evidence="1">
    <location>
        <begin position="44"/>
        <end position="53"/>
    </location>
</feature>
<dbReference type="InterPro" id="IPR057499">
    <property type="entry name" value="Kelch_FKB95"/>
</dbReference>
<evidence type="ECO:0000259" key="2">
    <source>
        <dbReference type="Pfam" id="PF25210"/>
    </source>
</evidence>
<dbReference type="PANTHER" id="PTHR24414:SF65">
    <property type="entry name" value="F-BOX DOMAIN-CONTAINING PROTEIN"/>
    <property type="match status" value="1"/>
</dbReference>
<reference evidence="3 4" key="1">
    <citation type="submission" date="2020-12" db="EMBL/GenBank/DDBJ databases">
        <title>Concerted genomic and epigenomic changes stabilize Arabidopsis allopolyploids.</title>
        <authorList>
            <person name="Chen Z."/>
        </authorList>
    </citation>
    <scope>NUCLEOTIDE SEQUENCE [LARGE SCALE GENOMIC DNA]</scope>
    <source>
        <strain evidence="3">As9502</strain>
        <tissue evidence="3">Leaf</tissue>
    </source>
</reference>
<dbReference type="Pfam" id="PF25210">
    <property type="entry name" value="Kelch_FKB95"/>
    <property type="match status" value="1"/>
</dbReference>
<accession>A0A8T2AGU9</accession>
<dbReference type="PANTHER" id="PTHR24414">
    <property type="entry name" value="F-BOX/KELCH-REPEAT PROTEIN SKIP4"/>
    <property type="match status" value="1"/>
</dbReference>
<gene>
    <name evidence="3" type="ORF">ISN44_As09g013290</name>
</gene>
<organism evidence="3 4">
    <name type="scientific">Arabidopsis suecica</name>
    <name type="common">Swedish thale-cress</name>
    <name type="synonym">Cardaminopsis suecica</name>
    <dbReference type="NCBI Taxonomy" id="45249"/>
    <lineage>
        <taxon>Eukaryota</taxon>
        <taxon>Viridiplantae</taxon>
        <taxon>Streptophyta</taxon>
        <taxon>Embryophyta</taxon>
        <taxon>Tracheophyta</taxon>
        <taxon>Spermatophyta</taxon>
        <taxon>Magnoliopsida</taxon>
        <taxon>eudicotyledons</taxon>
        <taxon>Gunneridae</taxon>
        <taxon>Pentapetalae</taxon>
        <taxon>rosids</taxon>
        <taxon>malvids</taxon>
        <taxon>Brassicales</taxon>
        <taxon>Brassicaceae</taxon>
        <taxon>Camelineae</taxon>
        <taxon>Arabidopsis</taxon>
    </lineage>
</organism>
<name>A0A8T2AGU9_ARASU</name>
<evidence type="ECO:0000313" key="3">
    <source>
        <dbReference type="EMBL" id="KAG7572993.1"/>
    </source>
</evidence>
<dbReference type="SMART" id="SM00612">
    <property type="entry name" value="Kelch"/>
    <property type="match status" value="2"/>
</dbReference>
<evidence type="ECO:0000256" key="1">
    <source>
        <dbReference type="SAM" id="MobiDB-lite"/>
    </source>
</evidence>
<protein>
    <submittedName>
        <fullName evidence="3">Kelch repeat type 1</fullName>
    </submittedName>
</protein>
<keyword evidence="4" id="KW-1185">Reference proteome</keyword>
<feature type="compositionally biased region" description="Basic and acidic residues" evidence="1">
    <location>
        <begin position="19"/>
        <end position="29"/>
    </location>
</feature>